<dbReference type="EMBL" id="CM039430">
    <property type="protein sequence ID" value="KAI4344168.1"/>
    <property type="molecule type" value="Genomic_DNA"/>
</dbReference>
<evidence type="ECO:0000313" key="1">
    <source>
        <dbReference type="EMBL" id="KAI4344168.1"/>
    </source>
</evidence>
<protein>
    <submittedName>
        <fullName evidence="1">Uncharacterized protein</fullName>
    </submittedName>
</protein>
<gene>
    <name evidence="1" type="ORF">L6164_011428</name>
</gene>
<name>A0ACB9P678_BAUVA</name>
<proteinExistence type="predicted"/>
<evidence type="ECO:0000313" key="2">
    <source>
        <dbReference type="Proteomes" id="UP000828941"/>
    </source>
</evidence>
<reference evidence="1 2" key="1">
    <citation type="journal article" date="2022" name="DNA Res.">
        <title>Chromosomal-level genome assembly of the orchid tree Bauhinia variegata (Leguminosae; Cercidoideae) supports the allotetraploid origin hypothesis of Bauhinia.</title>
        <authorList>
            <person name="Zhong Y."/>
            <person name="Chen Y."/>
            <person name="Zheng D."/>
            <person name="Pang J."/>
            <person name="Liu Y."/>
            <person name="Luo S."/>
            <person name="Meng S."/>
            <person name="Qian L."/>
            <person name="Wei D."/>
            <person name="Dai S."/>
            <person name="Zhou R."/>
        </authorList>
    </citation>
    <scope>NUCLEOTIDE SEQUENCE [LARGE SCALE GENOMIC DNA]</scope>
    <source>
        <strain evidence="1">BV-YZ2020</strain>
    </source>
</reference>
<organism evidence="1 2">
    <name type="scientific">Bauhinia variegata</name>
    <name type="common">Purple orchid tree</name>
    <name type="synonym">Phanera variegata</name>
    <dbReference type="NCBI Taxonomy" id="167791"/>
    <lineage>
        <taxon>Eukaryota</taxon>
        <taxon>Viridiplantae</taxon>
        <taxon>Streptophyta</taxon>
        <taxon>Embryophyta</taxon>
        <taxon>Tracheophyta</taxon>
        <taxon>Spermatophyta</taxon>
        <taxon>Magnoliopsida</taxon>
        <taxon>eudicotyledons</taxon>
        <taxon>Gunneridae</taxon>
        <taxon>Pentapetalae</taxon>
        <taxon>rosids</taxon>
        <taxon>fabids</taxon>
        <taxon>Fabales</taxon>
        <taxon>Fabaceae</taxon>
        <taxon>Cercidoideae</taxon>
        <taxon>Cercideae</taxon>
        <taxon>Bauhiniinae</taxon>
        <taxon>Bauhinia</taxon>
    </lineage>
</organism>
<comment type="caution">
    <text evidence="1">The sequence shown here is derived from an EMBL/GenBank/DDBJ whole genome shotgun (WGS) entry which is preliminary data.</text>
</comment>
<dbReference type="Proteomes" id="UP000828941">
    <property type="component" value="Chromosome 5"/>
</dbReference>
<sequence>MEKKCGCWTVLKRGVRGACKPYASRESANTIPRSSLVYDAATETRYLNASNRELCAPNEAQLSCDNIDPPPHKNKDSPQLLEFSFQELRAATGNFRPDSILGEGGFGYVFKGWIEENGTAPAKPGSGITVAVKSLKPDGLQGHREWVAEVDFLGQLHHPNLVKLIGYCIEDDQRLLVYEFMTRGSLENHLFRRTVPLPWSNRVKIALGAAKGLAFLHNGPEPVIYRDFKTSNILLDSEYNAKLSDFGLAKAGPQGDKTHVSTRVVGTYGYAAPEYVMTGHLTAKSDVYSFGVVLLEILTGRRSMDKKRPSGEQNLVIWARPYLADKRKLYQLVDPRLELNYSIKGVQKISQLAHNCLSRDPKSRPNMDEVVKALVPLQDLNDLAILSCHSRLSQQGRRKKKSEGTPHTQSKTMRDSPLTINIRK</sequence>
<keyword evidence="2" id="KW-1185">Reference proteome</keyword>
<accession>A0ACB9P678</accession>